<dbReference type="Proteomes" id="UP000001554">
    <property type="component" value="Chromosome 2"/>
</dbReference>
<dbReference type="PROSITE" id="PS00107">
    <property type="entry name" value="PROTEIN_KINASE_ATP"/>
    <property type="match status" value="1"/>
</dbReference>
<evidence type="ECO:0000256" key="3">
    <source>
        <dbReference type="PROSITE-ProRule" id="PRU10141"/>
    </source>
</evidence>
<dbReference type="Gene3D" id="1.10.510.10">
    <property type="entry name" value="Transferase(Phosphotransferase) domain 1"/>
    <property type="match status" value="1"/>
</dbReference>
<dbReference type="GO" id="GO:0043123">
    <property type="term" value="P:positive regulation of canonical NF-kappaB signal transduction"/>
    <property type="evidence" value="ECO:0007669"/>
    <property type="project" value="UniProtKB-ARBA"/>
</dbReference>
<evidence type="ECO:0000259" key="5">
    <source>
        <dbReference type="PROSITE" id="PS50168"/>
    </source>
</evidence>
<dbReference type="GO" id="GO:0005737">
    <property type="term" value="C:cytoplasm"/>
    <property type="evidence" value="ECO:0000318"/>
    <property type="project" value="GO_Central"/>
</dbReference>
<dbReference type="PANTHER" id="PTHR44329">
    <property type="entry name" value="SERINE/THREONINE-PROTEIN KINASE TNNI3K-RELATED"/>
    <property type="match status" value="1"/>
</dbReference>
<organism evidence="6 7">
    <name type="scientific">Branchiostoma floridae</name>
    <name type="common">Florida lancelet</name>
    <name type="synonym">Amphioxus</name>
    <dbReference type="NCBI Taxonomy" id="7739"/>
    <lineage>
        <taxon>Eukaryota</taxon>
        <taxon>Metazoa</taxon>
        <taxon>Chordata</taxon>
        <taxon>Cephalochordata</taxon>
        <taxon>Leptocardii</taxon>
        <taxon>Amphioxiformes</taxon>
        <taxon>Branchiostomatidae</taxon>
        <taxon>Branchiostoma</taxon>
    </lineage>
</organism>
<keyword evidence="6" id="KW-1185">Reference proteome</keyword>
<dbReference type="AlphaFoldDB" id="A0A9J7HVA2"/>
<dbReference type="Gene3D" id="1.10.533.10">
    <property type="entry name" value="Death Domain, Fas"/>
    <property type="match status" value="1"/>
</dbReference>
<dbReference type="GO" id="GO:0031349">
    <property type="term" value="P:positive regulation of defense response"/>
    <property type="evidence" value="ECO:0007669"/>
    <property type="project" value="UniProtKB-ARBA"/>
</dbReference>
<sequence length="341" mass="38676">MAETSRYDLFLRISQNLNDTECRDLRNYVGNNQLLPTRGLKDMDPQEIFVKLEHGGKLNKGDLSLLVTLMTKIKRADFAKEAKKIAAQERKDSEPMVTDRLPEDEEMQENIHTSDSATQDQEASGITFIGLPPDDDIPFILSKDITVKEEIGKGSFSTVYLANYKGRQVAIRKQEYEDYPWRLPEPARVLRESVLEEAAIMQQVQAENVVRLIGVCLEPANYTIVMEYMPGGSLLNLLLSDTRLAWKQLLQFSTDAARGLCALHHPRRYCPQRVHGNLTTSKFLIDANMRVKLTGFCNTKTTTSVTRYSRFRRGRSTIAFVAPENLRDINAGLTVAAEVFR</sequence>
<proteinExistence type="predicted"/>
<protein>
    <submittedName>
        <fullName evidence="7">Serine/threonine-protein kinase CTR1-like</fullName>
    </submittedName>
</protein>
<gene>
    <name evidence="7" type="primary">LOC118409151</name>
</gene>
<dbReference type="PROSITE" id="PS50011">
    <property type="entry name" value="PROTEIN_KINASE_DOM"/>
    <property type="match status" value="1"/>
</dbReference>
<dbReference type="Pfam" id="PF07714">
    <property type="entry name" value="PK_Tyr_Ser-Thr"/>
    <property type="match status" value="1"/>
</dbReference>
<dbReference type="GO" id="GO:0097527">
    <property type="term" value="P:necroptotic signaling pathway"/>
    <property type="evidence" value="ECO:0000318"/>
    <property type="project" value="GO_Central"/>
</dbReference>
<dbReference type="InterPro" id="IPR001245">
    <property type="entry name" value="Ser-Thr/Tyr_kinase_cat_dom"/>
</dbReference>
<dbReference type="RefSeq" id="XP_035665913.1">
    <property type="nucleotide sequence ID" value="XM_035810020.1"/>
</dbReference>
<dbReference type="KEGG" id="bfo:118409151"/>
<dbReference type="InterPro" id="IPR001875">
    <property type="entry name" value="DED_dom"/>
</dbReference>
<name>A0A9J7HVA2_BRAFL</name>
<dbReference type="GO" id="GO:0004672">
    <property type="term" value="F:protein kinase activity"/>
    <property type="evidence" value="ECO:0007669"/>
    <property type="project" value="InterPro"/>
</dbReference>
<dbReference type="CDD" id="cd00045">
    <property type="entry name" value="DED"/>
    <property type="match status" value="1"/>
</dbReference>
<dbReference type="SUPFAM" id="SSF47986">
    <property type="entry name" value="DEATH domain"/>
    <property type="match status" value="1"/>
</dbReference>
<dbReference type="InterPro" id="IPR000719">
    <property type="entry name" value="Prot_kinase_dom"/>
</dbReference>
<dbReference type="InterPro" id="IPR051681">
    <property type="entry name" value="Ser/Thr_Kinases-Pseudokinases"/>
</dbReference>
<keyword evidence="1 3" id="KW-0547">Nucleotide-binding</keyword>
<feature type="domain" description="DED" evidence="5">
    <location>
        <begin position="5"/>
        <end position="84"/>
    </location>
</feature>
<accession>A0A9J7HVA2</accession>
<reference evidence="6" key="1">
    <citation type="journal article" date="2020" name="Nat. Ecol. Evol.">
        <title>Deeply conserved synteny resolves early events in vertebrate evolution.</title>
        <authorList>
            <person name="Simakov O."/>
            <person name="Marletaz F."/>
            <person name="Yue J.X."/>
            <person name="O'Connell B."/>
            <person name="Jenkins J."/>
            <person name="Brandt A."/>
            <person name="Calef R."/>
            <person name="Tung C.H."/>
            <person name="Huang T.K."/>
            <person name="Schmutz J."/>
            <person name="Satoh N."/>
            <person name="Yu J.K."/>
            <person name="Putnam N.H."/>
            <person name="Green R.E."/>
            <person name="Rokhsar D.S."/>
        </authorList>
    </citation>
    <scope>NUCLEOTIDE SEQUENCE [LARGE SCALE GENOMIC DNA]</scope>
    <source>
        <strain evidence="6">S238N-H82</strain>
    </source>
</reference>
<evidence type="ECO:0000259" key="4">
    <source>
        <dbReference type="PROSITE" id="PS50011"/>
    </source>
</evidence>
<reference evidence="7" key="2">
    <citation type="submission" date="2025-08" db="UniProtKB">
        <authorList>
            <consortium name="RefSeq"/>
        </authorList>
    </citation>
    <scope>IDENTIFICATION</scope>
    <source>
        <strain evidence="7">S238N-H82</strain>
        <tissue evidence="7">Testes</tissue>
    </source>
</reference>
<dbReference type="InterPro" id="IPR011009">
    <property type="entry name" value="Kinase-like_dom_sf"/>
</dbReference>
<evidence type="ECO:0000313" key="7">
    <source>
        <dbReference type="RefSeq" id="XP_035665913.1"/>
    </source>
</evidence>
<dbReference type="GO" id="GO:0005524">
    <property type="term" value="F:ATP binding"/>
    <property type="evidence" value="ECO:0007669"/>
    <property type="project" value="UniProtKB-UniRule"/>
</dbReference>
<dbReference type="OrthoDB" id="4062651at2759"/>
<feature type="domain" description="Protein kinase" evidence="4">
    <location>
        <begin position="145"/>
        <end position="341"/>
    </location>
</feature>
<feature type="binding site" evidence="3">
    <location>
        <position position="173"/>
    </location>
    <ligand>
        <name>ATP</name>
        <dbReference type="ChEBI" id="CHEBI:30616"/>
    </ligand>
</feature>
<evidence type="ECO:0000256" key="2">
    <source>
        <dbReference type="ARBA" id="ARBA00022840"/>
    </source>
</evidence>
<dbReference type="GeneID" id="118409151"/>
<dbReference type="InterPro" id="IPR017441">
    <property type="entry name" value="Protein_kinase_ATP_BS"/>
</dbReference>
<dbReference type="SUPFAM" id="SSF56112">
    <property type="entry name" value="Protein kinase-like (PK-like)"/>
    <property type="match status" value="1"/>
</dbReference>
<dbReference type="PROSITE" id="PS50168">
    <property type="entry name" value="DED"/>
    <property type="match status" value="1"/>
</dbReference>
<dbReference type="GO" id="GO:0042981">
    <property type="term" value="P:regulation of apoptotic process"/>
    <property type="evidence" value="ECO:0007669"/>
    <property type="project" value="InterPro"/>
</dbReference>
<dbReference type="InterPro" id="IPR011029">
    <property type="entry name" value="DEATH-like_dom_sf"/>
</dbReference>
<keyword evidence="2 3" id="KW-0067">ATP-binding</keyword>
<evidence type="ECO:0000313" key="6">
    <source>
        <dbReference type="Proteomes" id="UP000001554"/>
    </source>
</evidence>
<dbReference type="PANTHER" id="PTHR44329:SF298">
    <property type="entry name" value="MIXED LINEAGE KINASE DOMAIN-LIKE PROTEIN"/>
    <property type="match status" value="1"/>
</dbReference>
<evidence type="ECO:0000256" key="1">
    <source>
        <dbReference type="ARBA" id="ARBA00022741"/>
    </source>
</evidence>